<gene>
    <name evidence="4" type="ORF">FB561_5856</name>
</gene>
<dbReference type="InterPro" id="IPR007055">
    <property type="entry name" value="BON_dom"/>
</dbReference>
<evidence type="ECO:0000313" key="4">
    <source>
        <dbReference type="EMBL" id="TWD84662.1"/>
    </source>
</evidence>
<evidence type="ECO:0000259" key="3">
    <source>
        <dbReference type="PROSITE" id="PS51371"/>
    </source>
</evidence>
<dbReference type="InterPro" id="IPR046342">
    <property type="entry name" value="CBS_dom_sf"/>
</dbReference>
<feature type="domain" description="CBS" evidence="3">
    <location>
        <begin position="84"/>
        <end position="139"/>
    </location>
</feature>
<dbReference type="Proteomes" id="UP000318380">
    <property type="component" value="Unassembled WGS sequence"/>
</dbReference>
<organism evidence="4 5">
    <name type="scientific">Kribbella amoyensis</name>
    <dbReference type="NCBI Taxonomy" id="996641"/>
    <lineage>
        <taxon>Bacteria</taxon>
        <taxon>Bacillati</taxon>
        <taxon>Actinomycetota</taxon>
        <taxon>Actinomycetes</taxon>
        <taxon>Propionibacteriales</taxon>
        <taxon>Kribbellaceae</taxon>
        <taxon>Kribbella</taxon>
    </lineage>
</organism>
<evidence type="ECO:0000313" key="5">
    <source>
        <dbReference type="Proteomes" id="UP000318380"/>
    </source>
</evidence>
<dbReference type="Pfam" id="PF04972">
    <property type="entry name" value="BON"/>
    <property type="match status" value="1"/>
</dbReference>
<dbReference type="EMBL" id="VIVK01000001">
    <property type="protein sequence ID" value="TWD84662.1"/>
    <property type="molecule type" value="Genomic_DNA"/>
</dbReference>
<name>A0A561C159_9ACTN</name>
<evidence type="ECO:0000256" key="2">
    <source>
        <dbReference type="PROSITE-ProRule" id="PRU00703"/>
    </source>
</evidence>
<comment type="caution">
    <text evidence="4">The sequence shown here is derived from an EMBL/GenBank/DDBJ whole genome shotgun (WGS) entry which is preliminary data.</text>
</comment>
<dbReference type="Gene3D" id="3.10.580.10">
    <property type="entry name" value="CBS-domain"/>
    <property type="match status" value="1"/>
</dbReference>
<dbReference type="PANTHER" id="PTHR43080">
    <property type="entry name" value="CBS DOMAIN-CONTAINING PROTEIN CBSX3, MITOCHONDRIAL"/>
    <property type="match status" value="1"/>
</dbReference>
<dbReference type="SUPFAM" id="SSF54631">
    <property type="entry name" value="CBS-domain pair"/>
    <property type="match status" value="1"/>
</dbReference>
<protein>
    <submittedName>
        <fullName evidence="4">BON domain-containing protein</fullName>
    </submittedName>
</protein>
<dbReference type="InterPro" id="IPR051257">
    <property type="entry name" value="Diverse_CBS-Domain"/>
</dbReference>
<dbReference type="InterPro" id="IPR000644">
    <property type="entry name" value="CBS_dom"/>
</dbReference>
<keyword evidence="1 2" id="KW-0129">CBS domain</keyword>
<dbReference type="PROSITE" id="PS51371">
    <property type="entry name" value="CBS"/>
    <property type="match status" value="2"/>
</dbReference>
<evidence type="ECO:0000256" key="1">
    <source>
        <dbReference type="ARBA" id="ARBA00023122"/>
    </source>
</evidence>
<dbReference type="SMART" id="SM00116">
    <property type="entry name" value="CBS"/>
    <property type="match status" value="2"/>
</dbReference>
<dbReference type="AlphaFoldDB" id="A0A561C159"/>
<keyword evidence="5" id="KW-1185">Reference proteome</keyword>
<accession>A0A561C159</accession>
<proteinExistence type="predicted"/>
<feature type="domain" description="CBS" evidence="3">
    <location>
        <begin position="7"/>
        <end position="66"/>
    </location>
</feature>
<dbReference type="Pfam" id="PF00571">
    <property type="entry name" value="CBS"/>
    <property type="match status" value="2"/>
</dbReference>
<dbReference type="PANTHER" id="PTHR43080:SF2">
    <property type="entry name" value="CBS DOMAIN-CONTAINING PROTEIN"/>
    <property type="match status" value="1"/>
</dbReference>
<reference evidence="4 5" key="1">
    <citation type="submission" date="2019-06" db="EMBL/GenBank/DDBJ databases">
        <title>Sequencing the genomes of 1000 actinobacteria strains.</title>
        <authorList>
            <person name="Klenk H.-P."/>
        </authorList>
    </citation>
    <scope>NUCLEOTIDE SEQUENCE [LARGE SCALE GENOMIC DNA]</scope>
    <source>
        <strain evidence="4 5">DSM 24683</strain>
    </source>
</reference>
<sequence length="194" mass="21000">MLVREVMTSPPITIEADGTISSALKLLDEAKITALPVLDRAGSIVGIVSEADLVQDSALLEDRVPLTAVRTTTESPPRRVTDVMTHLVVTVRPNDELTVAVELMWSSLMKSLPVVDRGEVVGVISRSDVIHLLAARDDRIRAEVRELLVVECADWEVSVQDGVVTVTGPADEHERRIAAVLAGTVRGTLAVRLR</sequence>